<dbReference type="Proteomes" id="UP000016930">
    <property type="component" value="Unassembled WGS sequence"/>
</dbReference>
<accession>M2R3L8</accession>
<dbReference type="HOGENOM" id="CLU_1377965_0_0_1"/>
<evidence type="ECO:0000313" key="3">
    <source>
        <dbReference type="EMBL" id="EMD32817.1"/>
    </source>
</evidence>
<dbReference type="AlphaFoldDB" id="M2R3L8"/>
<dbReference type="EMBL" id="KB445809">
    <property type="protein sequence ID" value="EMD32817.1"/>
    <property type="molecule type" value="Genomic_DNA"/>
</dbReference>
<sequence>MASNLAASHFVDITAANPNTTTANMPITTSQGVQTVPISPVSQGSRPSISIPATSSASVSSRISIIATSGASYSITTTSTSNKNITASSNTTGIAGGVAGGIGGLVMIGLAGLLWRRKRSRDGPVLDESNSVFAANDRPDTSELPSDMPQETPRWKKIYNLDDPITFPKTPDIVQASPQAIVPIADLERSPSDAVIEV</sequence>
<gene>
    <name evidence="3" type="ORF">CERSUDRAFT_77192</name>
</gene>
<keyword evidence="2" id="KW-1133">Transmembrane helix</keyword>
<keyword evidence="2" id="KW-0472">Membrane</keyword>
<evidence type="ECO:0008006" key="5">
    <source>
        <dbReference type="Google" id="ProtNLM"/>
    </source>
</evidence>
<evidence type="ECO:0000256" key="1">
    <source>
        <dbReference type="SAM" id="MobiDB-lite"/>
    </source>
</evidence>
<evidence type="ECO:0000256" key="2">
    <source>
        <dbReference type="SAM" id="Phobius"/>
    </source>
</evidence>
<name>M2R3L8_CERS8</name>
<keyword evidence="4" id="KW-1185">Reference proteome</keyword>
<evidence type="ECO:0000313" key="4">
    <source>
        <dbReference type="Proteomes" id="UP000016930"/>
    </source>
</evidence>
<keyword evidence="2" id="KW-0812">Transmembrane</keyword>
<feature type="region of interest" description="Disordered" evidence="1">
    <location>
        <begin position="123"/>
        <end position="151"/>
    </location>
</feature>
<reference evidence="3 4" key="1">
    <citation type="journal article" date="2012" name="Proc. Natl. Acad. Sci. U.S.A.">
        <title>Comparative genomics of Ceriporiopsis subvermispora and Phanerochaete chrysosporium provide insight into selective ligninolysis.</title>
        <authorList>
            <person name="Fernandez-Fueyo E."/>
            <person name="Ruiz-Duenas F.J."/>
            <person name="Ferreira P."/>
            <person name="Floudas D."/>
            <person name="Hibbett D.S."/>
            <person name="Canessa P."/>
            <person name="Larrondo L.F."/>
            <person name="James T.Y."/>
            <person name="Seelenfreund D."/>
            <person name="Lobos S."/>
            <person name="Polanco R."/>
            <person name="Tello M."/>
            <person name="Honda Y."/>
            <person name="Watanabe T."/>
            <person name="Watanabe T."/>
            <person name="Ryu J.S."/>
            <person name="Kubicek C.P."/>
            <person name="Schmoll M."/>
            <person name="Gaskell J."/>
            <person name="Hammel K.E."/>
            <person name="St John F.J."/>
            <person name="Vanden Wymelenberg A."/>
            <person name="Sabat G."/>
            <person name="Splinter BonDurant S."/>
            <person name="Syed K."/>
            <person name="Yadav J.S."/>
            <person name="Doddapaneni H."/>
            <person name="Subramanian V."/>
            <person name="Lavin J.L."/>
            <person name="Oguiza J.A."/>
            <person name="Perez G."/>
            <person name="Pisabarro A.G."/>
            <person name="Ramirez L."/>
            <person name="Santoyo F."/>
            <person name="Master E."/>
            <person name="Coutinho P.M."/>
            <person name="Henrissat B."/>
            <person name="Lombard V."/>
            <person name="Magnuson J.K."/>
            <person name="Kuees U."/>
            <person name="Hori C."/>
            <person name="Igarashi K."/>
            <person name="Samejima M."/>
            <person name="Held B.W."/>
            <person name="Barry K.W."/>
            <person name="LaButti K.M."/>
            <person name="Lapidus A."/>
            <person name="Lindquist E.A."/>
            <person name="Lucas S.M."/>
            <person name="Riley R."/>
            <person name="Salamov A.A."/>
            <person name="Hoffmeister D."/>
            <person name="Schwenk D."/>
            <person name="Hadar Y."/>
            <person name="Yarden O."/>
            <person name="de Vries R.P."/>
            <person name="Wiebenga A."/>
            <person name="Stenlid J."/>
            <person name="Eastwood D."/>
            <person name="Grigoriev I.V."/>
            <person name="Berka R.M."/>
            <person name="Blanchette R.A."/>
            <person name="Kersten P."/>
            <person name="Martinez A.T."/>
            <person name="Vicuna R."/>
            <person name="Cullen D."/>
        </authorList>
    </citation>
    <scope>NUCLEOTIDE SEQUENCE [LARGE SCALE GENOMIC DNA]</scope>
    <source>
        <strain evidence="3 4">B</strain>
    </source>
</reference>
<feature type="transmembrane region" description="Helical" evidence="2">
    <location>
        <begin position="94"/>
        <end position="115"/>
    </location>
</feature>
<organism evidence="3 4">
    <name type="scientific">Ceriporiopsis subvermispora (strain B)</name>
    <name type="common">White-rot fungus</name>
    <name type="synonym">Gelatoporia subvermispora</name>
    <dbReference type="NCBI Taxonomy" id="914234"/>
    <lineage>
        <taxon>Eukaryota</taxon>
        <taxon>Fungi</taxon>
        <taxon>Dikarya</taxon>
        <taxon>Basidiomycota</taxon>
        <taxon>Agaricomycotina</taxon>
        <taxon>Agaricomycetes</taxon>
        <taxon>Polyporales</taxon>
        <taxon>Gelatoporiaceae</taxon>
        <taxon>Gelatoporia</taxon>
    </lineage>
</organism>
<proteinExistence type="predicted"/>
<protein>
    <recommendedName>
        <fullName evidence="5">Mid2 domain-containing protein</fullName>
    </recommendedName>
</protein>